<dbReference type="Proteomes" id="UP000092661">
    <property type="component" value="Chromosome"/>
</dbReference>
<sequence length="122" mass="13749">MKTPSNKELLSGDRFQSLSLQNLLSLVENNEKVGIVINDQVSIAMLKWDKYEELLNSLVTQENRISEIESQFEDLILAVNDSAAIQAVENGHSKEYAVDNLTEVFDMLQQQSKKNDSTESNS</sequence>
<name>A0ABM6D383_9BACL</name>
<evidence type="ECO:0008006" key="3">
    <source>
        <dbReference type="Google" id="ProtNLM"/>
    </source>
</evidence>
<evidence type="ECO:0000313" key="2">
    <source>
        <dbReference type="Proteomes" id="UP000092661"/>
    </source>
</evidence>
<organism evidence="1 2">
    <name type="scientific">Planococcus antarcticus DSM 14505</name>
    <dbReference type="NCBI Taxonomy" id="1185653"/>
    <lineage>
        <taxon>Bacteria</taxon>
        <taxon>Bacillati</taxon>
        <taxon>Bacillota</taxon>
        <taxon>Bacilli</taxon>
        <taxon>Bacillales</taxon>
        <taxon>Caryophanaceae</taxon>
        <taxon>Planococcus</taxon>
    </lineage>
</organism>
<reference evidence="1" key="1">
    <citation type="submission" date="2016-10" db="EMBL/GenBank/DDBJ databases">
        <authorList>
            <person name="See-Too W.S."/>
        </authorList>
    </citation>
    <scope>NUCLEOTIDE SEQUENCE</scope>
    <source>
        <strain evidence="1">DSM 14505</strain>
    </source>
</reference>
<accession>A0ABM6D383</accession>
<evidence type="ECO:0000313" key="1">
    <source>
        <dbReference type="EMBL" id="ANU09607.1"/>
    </source>
</evidence>
<dbReference type="EMBL" id="CP016534">
    <property type="protein sequence ID" value="ANU09607.1"/>
    <property type="molecule type" value="Genomic_DNA"/>
</dbReference>
<protein>
    <recommendedName>
        <fullName evidence="3">Prevent-host-death protein</fullName>
    </recommendedName>
</protein>
<dbReference type="RefSeq" id="WP_065536420.1">
    <property type="nucleotide sequence ID" value="NZ_CP016534.2"/>
</dbReference>
<keyword evidence="2" id="KW-1185">Reference proteome</keyword>
<proteinExistence type="predicted"/>
<gene>
    <name evidence="1" type="ORF">BBH88_04495</name>
</gene>